<dbReference type="EMBL" id="JBHRSB010000024">
    <property type="protein sequence ID" value="MFC3004034.1"/>
    <property type="molecule type" value="Genomic_DNA"/>
</dbReference>
<accession>A0ABV7C665</accession>
<evidence type="ECO:0000313" key="1">
    <source>
        <dbReference type="EMBL" id="MFC3004034.1"/>
    </source>
</evidence>
<reference evidence="2" key="1">
    <citation type="journal article" date="2019" name="Int. J. Syst. Evol. Microbiol.">
        <title>The Global Catalogue of Microorganisms (GCM) 10K type strain sequencing project: providing services to taxonomists for standard genome sequencing and annotation.</title>
        <authorList>
            <consortium name="The Broad Institute Genomics Platform"/>
            <consortium name="The Broad Institute Genome Sequencing Center for Infectious Disease"/>
            <person name="Wu L."/>
            <person name="Ma J."/>
        </authorList>
    </citation>
    <scope>NUCLEOTIDE SEQUENCE [LARGE SCALE GENOMIC DNA]</scope>
    <source>
        <strain evidence="2">CGMCC 1.16855</strain>
    </source>
</reference>
<gene>
    <name evidence="1" type="ORF">ACFOD3_29375</name>
</gene>
<evidence type="ECO:0000313" key="2">
    <source>
        <dbReference type="Proteomes" id="UP001595420"/>
    </source>
</evidence>
<name>A0ABV7C665_9PROT</name>
<organism evidence="1 2">
    <name type="scientific">Falsiroseomonas tokyonensis</name>
    <dbReference type="NCBI Taxonomy" id="430521"/>
    <lineage>
        <taxon>Bacteria</taxon>
        <taxon>Pseudomonadati</taxon>
        <taxon>Pseudomonadota</taxon>
        <taxon>Alphaproteobacteria</taxon>
        <taxon>Acetobacterales</taxon>
        <taxon>Roseomonadaceae</taxon>
        <taxon>Falsiroseomonas</taxon>
    </lineage>
</organism>
<keyword evidence="2" id="KW-1185">Reference proteome</keyword>
<sequence>MIAGAYDWTDDMLKVKSMQKKFRDSFNGTEINPARWEIAATGGGITHTVADGAVTISTGTTLDDELTLTSRTTFTIPLRVMVAVNM</sequence>
<dbReference type="Proteomes" id="UP001595420">
    <property type="component" value="Unassembled WGS sequence"/>
</dbReference>
<comment type="caution">
    <text evidence="1">The sequence shown here is derived from an EMBL/GenBank/DDBJ whole genome shotgun (WGS) entry which is preliminary data.</text>
</comment>
<protein>
    <submittedName>
        <fullName evidence="1">Uncharacterized protein</fullName>
    </submittedName>
</protein>
<proteinExistence type="predicted"/>
<feature type="non-terminal residue" evidence="1">
    <location>
        <position position="86"/>
    </location>
</feature>